<gene>
    <name evidence="2" type="ORF">B0H63DRAFT_561722</name>
</gene>
<comment type="caution">
    <text evidence="2">The sequence shown here is derived from an EMBL/GenBank/DDBJ whole genome shotgun (WGS) entry which is preliminary data.</text>
</comment>
<organism evidence="2 3">
    <name type="scientific">Podospora didyma</name>
    <dbReference type="NCBI Taxonomy" id="330526"/>
    <lineage>
        <taxon>Eukaryota</taxon>
        <taxon>Fungi</taxon>
        <taxon>Dikarya</taxon>
        <taxon>Ascomycota</taxon>
        <taxon>Pezizomycotina</taxon>
        <taxon>Sordariomycetes</taxon>
        <taxon>Sordariomycetidae</taxon>
        <taxon>Sordariales</taxon>
        <taxon>Podosporaceae</taxon>
        <taxon>Podospora</taxon>
    </lineage>
</organism>
<keyword evidence="3" id="KW-1185">Reference proteome</keyword>
<dbReference type="InterPro" id="IPR024983">
    <property type="entry name" value="CHAT_dom"/>
</dbReference>
<protein>
    <submittedName>
        <fullName evidence="2">CHAT domain-containing protein</fullName>
    </submittedName>
</protein>
<accession>A0AAE0NCG7</accession>
<evidence type="ECO:0000313" key="3">
    <source>
        <dbReference type="Proteomes" id="UP001285441"/>
    </source>
</evidence>
<dbReference type="AlphaFoldDB" id="A0AAE0NCG7"/>
<name>A0AAE0NCG7_9PEZI</name>
<dbReference type="EMBL" id="JAULSW010000006">
    <property type="protein sequence ID" value="KAK3377579.1"/>
    <property type="molecule type" value="Genomic_DNA"/>
</dbReference>
<dbReference type="Pfam" id="PF12770">
    <property type="entry name" value="CHAT"/>
    <property type="match status" value="1"/>
</dbReference>
<reference evidence="2" key="1">
    <citation type="journal article" date="2023" name="Mol. Phylogenet. Evol.">
        <title>Genome-scale phylogeny and comparative genomics of the fungal order Sordariales.</title>
        <authorList>
            <person name="Hensen N."/>
            <person name="Bonometti L."/>
            <person name="Westerberg I."/>
            <person name="Brannstrom I.O."/>
            <person name="Guillou S."/>
            <person name="Cros-Aarteil S."/>
            <person name="Calhoun S."/>
            <person name="Haridas S."/>
            <person name="Kuo A."/>
            <person name="Mondo S."/>
            <person name="Pangilinan J."/>
            <person name="Riley R."/>
            <person name="LaButti K."/>
            <person name="Andreopoulos B."/>
            <person name="Lipzen A."/>
            <person name="Chen C."/>
            <person name="Yan M."/>
            <person name="Daum C."/>
            <person name="Ng V."/>
            <person name="Clum A."/>
            <person name="Steindorff A."/>
            <person name="Ohm R.A."/>
            <person name="Martin F."/>
            <person name="Silar P."/>
            <person name="Natvig D.O."/>
            <person name="Lalanne C."/>
            <person name="Gautier V."/>
            <person name="Ament-Velasquez S.L."/>
            <person name="Kruys A."/>
            <person name="Hutchinson M.I."/>
            <person name="Powell A.J."/>
            <person name="Barry K."/>
            <person name="Miller A.N."/>
            <person name="Grigoriev I.V."/>
            <person name="Debuchy R."/>
            <person name="Gladieux P."/>
            <person name="Hiltunen Thoren M."/>
            <person name="Johannesson H."/>
        </authorList>
    </citation>
    <scope>NUCLEOTIDE SEQUENCE</scope>
    <source>
        <strain evidence="2">CBS 232.78</strain>
    </source>
</reference>
<reference evidence="2" key="2">
    <citation type="submission" date="2023-06" db="EMBL/GenBank/DDBJ databases">
        <authorList>
            <consortium name="Lawrence Berkeley National Laboratory"/>
            <person name="Haridas S."/>
            <person name="Hensen N."/>
            <person name="Bonometti L."/>
            <person name="Westerberg I."/>
            <person name="Brannstrom I.O."/>
            <person name="Guillou S."/>
            <person name="Cros-Aarteil S."/>
            <person name="Calhoun S."/>
            <person name="Kuo A."/>
            <person name="Mondo S."/>
            <person name="Pangilinan J."/>
            <person name="Riley R."/>
            <person name="LaButti K."/>
            <person name="Andreopoulos B."/>
            <person name="Lipzen A."/>
            <person name="Chen C."/>
            <person name="Yanf M."/>
            <person name="Daum C."/>
            <person name="Ng V."/>
            <person name="Clum A."/>
            <person name="Steindorff A."/>
            <person name="Ohm R."/>
            <person name="Martin F."/>
            <person name="Silar P."/>
            <person name="Natvig D."/>
            <person name="Lalanne C."/>
            <person name="Gautier V."/>
            <person name="Ament-velasquez S.L."/>
            <person name="Kruys A."/>
            <person name="Hutchinson M.I."/>
            <person name="Powell A.J."/>
            <person name="Barry K."/>
            <person name="Miller A.N."/>
            <person name="Grigoriev I.V."/>
            <person name="Debuchy R."/>
            <person name="Gladieux P."/>
            <person name="Thoren M.H."/>
            <person name="Johannesson H."/>
        </authorList>
    </citation>
    <scope>NUCLEOTIDE SEQUENCE</scope>
    <source>
        <strain evidence="2">CBS 232.78</strain>
    </source>
</reference>
<dbReference type="Proteomes" id="UP001285441">
    <property type="component" value="Unassembled WGS sequence"/>
</dbReference>
<evidence type="ECO:0000259" key="1">
    <source>
        <dbReference type="Pfam" id="PF12770"/>
    </source>
</evidence>
<proteinExistence type="predicted"/>
<feature type="domain" description="CHAT" evidence="1">
    <location>
        <begin position="256"/>
        <end position="590"/>
    </location>
</feature>
<evidence type="ECO:0000313" key="2">
    <source>
        <dbReference type="EMBL" id="KAK3377579.1"/>
    </source>
</evidence>
<sequence>MMWENLPDDARVAFEACVERTAFANSLRFLEHLRRFPLAFNLSPTARARDLIDYRKLVHMLARHAAAENLTSEKLRQSQYDSSEAEKAFDWTAWVCLHFHTDAHSPPPRSLGQGADSALYDNWAAEALRYAEMGKARGIGDSLRKQQPGILDNNPEIGLEGDKELLSDLPSWLDPETLVIHLTLIHEGLGAICIDTSGIPHAQCSPGFGTWDAMSLNSSIFGTIEHPNFAGDLDDNPDPQARVRTKRRGDRIQRAIAKLSAALISPISHLLLQPSSSSSSSSSSRLHAKKRLCFIPAGLLTRTFAVYSAPSLSVLKMLSQSAKQHPPPSNNKTIVVIAAHDDNDPLLPNAAECVDAAAQFGPQQGLLVSASTLDKAGMLDLLARHDFVHIGAHGTVKYDRPLASRIRLRPGNEITVADLHDARSSSRARLVFFSACLVALGHSSMTDDMTGFPTAVLASGALAFAGSLWSAHAVAALFFAHFLYEELLAGSQKSGSLGSMNVERDPEAGGRSLVDALAQARRRLRRLDREEAGEIVEKMQKRWESSRDNGQGLPDDGSRDVARFFEQYHDKNARDNFVNLYFWAPFVLVGYSHQL</sequence>